<dbReference type="InterPro" id="IPR033436">
    <property type="entry name" value="MucB/RseB_C"/>
</dbReference>
<evidence type="ECO:0000259" key="5">
    <source>
        <dbReference type="Pfam" id="PF03888"/>
    </source>
</evidence>
<dbReference type="CDD" id="cd16327">
    <property type="entry name" value="RseB"/>
    <property type="match status" value="1"/>
</dbReference>
<protein>
    <submittedName>
        <fullName evidence="7">Sigma factor RpoE negative regulatory protein RseB</fullName>
    </submittedName>
</protein>
<comment type="subcellular location">
    <subcellularLocation>
        <location evidence="1">Periplasm</location>
    </subcellularLocation>
</comment>
<reference evidence="7" key="1">
    <citation type="submission" date="2018-06" db="EMBL/GenBank/DDBJ databases">
        <authorList>
            <person name="Zhirakovskaya E."/>
        </authorList>
    </citation>
    <scope>NUCLEOTIDE SEQUENCE</scope>
</reference>
<feature type="domain" description="MucB/RseB N-terminal" evidence="5">
    <location>
        <begin position="13"/>
        <end position="188"/>
    </location>
</feature>
<dbReference type="GO" id="GO:0032885">
    <property type="term" value="P:regulation of polysaccharide biosynthetic process"/>
    <property type="evidence" value="ECO:0007669"/>
    <property type="project" value="TreeGrafter"/>
</dbReference>
<evidence type="ECO:0000256" key="4">
    <source>
        <dbReference type="ARBA" id="ARBA00022764"/>
    </source>
</evidence>
<sequence length="308" mass="34804">MPVAVIAADSEKVEQWLQKMHNAAHTLNYSGKFVFQQGKQLSLMKIIHASSKDGEYERLISLDGVGREIIRTKGVVTCILPDSKSVVVEKARPSHQFPPQFPMKVSNLKHQYRFMIDKTEMVAGRNAQKIVIAPSDQYRYGHRLWIDSETGLLLKTHLVDEQGKLLEQFMFTEIEFSEVISEELLKPRIVGDSYTWYEADQTEEVDVGTESGWVAKQLPAGFNSDMNRSHNMPNKKLVRHLVFSDGLASVSIFIERTQKHTTNLVGSSRMGAVNAYGRRLNDYYVTAVGEVPNATVKLINESVIYEGP</sequence>
<evidence type="ECO:0000256" key="2">
    <source>
        <dbReference type="ARBA" id="ARBA00008150"/>
    </source>
</evidence>
<evidence type="ECO:0000256" key="3">
    <source>
        <dbReference type="ARBA" id="ARBA00022729"/>
    </source>
</evidence>
<dbReference type="GO" id="GO:0030288">
    <property type="term" value="C:outer membrane-bounded periplasmic space"/>
    <property type="evidence" value="ECO:0007669"/>
    <property type="project" value="TreeGrafter"/>
</dbReference>
<keyword evidence="3" id="KW-0732">Signal</keyword>
<organism evidence="7">
    <name type="scientific">hydrothermal vent metagenome</name>
    <dbReference type="NCBI Taxonomy" id="652676"/>
    <lineage>
        <taxon>unclassified sequences</taxon>
        <taxon>metagenomes</taxon>
        <taxon>ecological metagenomes</taxon>
    </lineage>
</organism>
<dbReference type="PIRSF" id="PIRSF005427">
    <property type="entry name" value="RseB"/>
    <property type="match status" value="1"/>
</dbReference>
<evidence type="ECO:0000259" key="6">
    <source>
        <dbReference type="Pfam" id="PF17188"/>
    </source>
</evidence>
<feature type="domain" description="MucB/RseB C-terminal" evidence="6">
    <location>
        <begin position="210"/>
        <end position="303"/>
    </location>
</feature>
<dbReference type="Pfam" id="PF03888">
    <property type="entry name" value="MucB_RseB"/>
    <property type="match status" value="1"/>
</dbReference>
<dbReference type="PANTHER" id="PTHR38782">
    <property type="match status" value="1"/>
</dbReference>
<name>A0A3B1A5L3_9ZZZZ</name>
<evidence type="ECO:0000313" key="7">
    <source>
        <dbReference type="EMBL" id="VAX01026.1"/>
    </source>
</evidence>
<dbReference type="AlphaFoldDB" id="A0A3B1A5L3"/>
<dbReference type="InterPro" id="IPR038484">
    <property type="entry name" value="MucB/RseB_C_sf"/>
</dbReference>
<dbReference type="Pfam" id="PF17188">
    <property type="entry name" value="MucB_RseB_C"/>
    <property type="match status" value="1"/>
</dbReference>
<accession>A0A3B1A5L3</accession>
<comment type="similarity">
    <text evidence="2">Belongs to the RseB family.</text>
</comment>
<dbReference type="InterPro" id="IPR005588">
    <property type="entry name" value="MucB_RseB"/>
</dbReference>
<dbReference type="PANTHER" id="PTHR38782:SF1">
    <property type="entry name" value="SIGMA-E FACTOR REGULATORY PROTEIN RSEB"/>
    <property type="match status" value="1"/>
</dbReference>
<dbReference type="EMBL" id="UOFR01000081">
    <property type="protein sequence ID" value="VAX01026.1"/>
    <property type="molecule type" value="Genomic_DNA"/>
</dbReference>
<dbReference type="Gene3D" id="2.50.20.10">
    <property type="entry name" value="Lipoprotein localisation LolA/LolB/LppX"/>
    <property type="match status" value="1"/>
</dbReference>
<gene>
    <name evidence="7" type="ORF">MNBD_GAMMA21-2882</name>
</gene>
<evidence type="ECO:0000256" key="1">
    <source>
        <dbReference type="ARBA" id="ARBA00004418"/>
    </source>
</evidence>
<dbReference type="GO" id="GO:0045152">
    <property type="term" value="F:antisigma factor binding"/>
    <property type="evidence" value="ECO:0007669"/>
    <property type="project" value="TreeGrafter"/>
</dbReference>
<keyword evidence="4" id="KW-0574">Periplasm</keyword>
<dbReference type="Gene3D" id="3.30.200.100">
    <property type="entry name" value="MucB/RseB, C-terminal domain"/>
    <property type="match status" value="1"/>
</dbReference>
<dbReference type="InterPro" id="IPR033434">
    <property type="entry name" value="MucB/RseB_N"/>
</dbReference>
<proteinExistence type="inferred from homology"/>